<evidence type="ECO:0000256" key="1">
    <source>
        <dbReference type="SAM" id="MobiDB-lite"/>
    </source>
</evidence>
<comment type="caution">
    <text evidence="2">The sequence shown here is derived from an EMBL/GenBank/DDBJ whole genome shotgun (WGS) entry which is preliminary data.</text>
</comment>
<dbReference type="AlphaFoldDB" id="A0A9Q5HQD1"/>
<dbReference type="Proteomes" id="UP000757232">
    <property type="component" value="Unassembled WGS sequence"/>
</dbReference>
<accession>A0A9Q5HQD1</accession>
<reference evidence="2" key="1">
    <citation type="submission" date="2016-06" db="EMBL/GenBank/DDBJ databases">
        <title>Draft Genome sequence of the fungus Inonotus baumii.</title>
        <authorList>
            <person name="Zhu H."/>
            <person name="Lin W."/>
        </authorList>
    </citation>
    <scope>NUCLEOTIDE SEQUENCE</scope>
    <source>
        <strain evidence="2">821</strain>
    </source>
</reference>
<keyword evidence="3" id="KW-1185">Reference proteome</keyword>
<protein>
    <submittedName>
        <fullName evidence="2">Uncharacterized protein</fullName>
    </submittedName>
</protein>
<dbReference type="EMBL" id="LNZH02000216">
    <property type="protein sequence ID" value="OCB84009.1"/>
    <property type="molecule type" value="Genomic_DNA"/>
</dbReference>
<sequence length="161" mass="18126">MSSPLTSPPGSQTRNEQKQPVLLGLNGISEMRDGRVGNMSVDATLAKPFTPFAHQDLIKEPYEDDMRRDDEFKEREVCLVDAELHQQLLDLILEFHAWSTSRPDSETASAGEALVEEARVIQRLEEEQGMWSILFDQTRIRLVEFVARIKAALATLTGFGP</sequence>
<proteinExistence type="predicted"/>
<dbReference type="OrthoDB" id="3224400at2759"/>
<feature type="compositionally biased region" description="Polar residues" evidence="1">
    <location>
        <begin position="1"/>
        <end position="14"/>
    </location>
</feature>
<gene>
    <name evidence="2" type="ORF">A7U60_g8680</name>
</gene>
<evidence type="ECO:0000313" key="3">
    <source>
        <dbReference type="Proteomes" id="UP000757232"/>
    </source>
</evidence>
<organism evidence="2 3">
    <name type="scientific">Sanghuangporus baumii</name>
    <name type="common">Phellinus baumii</name>
    <dbReference type="NCBI Taxonomy" id="108892"/>
    <lineage>
        <taxon>Eukaryota</taxon>
        <taxon>Fungi</taxon>
        <taxon>Dikarya</taxon>
        <taxon>Basidiomycota</taxon>
        <taxon>Agaricomycotina</taxon>
        <taxon>Agaricomycetes</taxon>
        <taxon>Hymenochaetales</taxon>
        <taxon>Hymenochaetaceae</taxon>
        <taxon>Sanghuangporus</taxon>
    </lineage>
</organism>
<feature type="region of interest" description="Disordered" evidence="1">
    <location>
        <begin position="1"/>
        <end position="21"/>
    </location>
</feature>
<evidence type="ECO:0000313" key="2">
    <source>
        <dbReference type="EMBL" id="OCB84009.1"/>
    </source>
</evidence>
<name>A0A9Q5HQD1_SANBA</name>